<sequence length="340" mass="39763">MEDTTVNKIPKITYSKYNECSSATDTLLKSIGSNNSPENNDSHCNLELPKNHELYRHSIASHQSIEFFLSNFPRDETEFANREIMNAVHDIMHSSIGLNSKMTFKEKTRLIIQSHKFHLLLIALVVLDCICVVLQVVLDIVSKENHDPILYIIEEIVEILSVFILLLFLISILFHIIFVPKIFFKSKLEIFDSLIVLISFILEIVSIIKKDSVREIEAAVITFRFWRIIRIVNAIVITVEKRVFVKLENLKKDIKSLLDENKAMESELNMKVCEIHNINAKLDEKKHVIKDLLSQLENYKIENQNHKQNDFKNEYKLKVLVRENNELRNYLRENFKIQIA</sequence>
<gene>
    <name evidence="12" type="ORF">OXX778_LOCUS7271</name>
</gene>
<proteinExistence type="predicted"/>
<dbReference type="Gene3D" id="1.20.120.350">
    <property type="entry name" value="Voltage-gated potassium channels. Chain C"/>
    <property type="match status" value="1"/>
</dbReference>
<dbReference type="InterPro" id="IPR031846">
    <property type="entry name" value="Hvcn1"/>
</dbReference>
<dbReference type="EMBL" id="CAJNOC010000919">
    <property type="protein sequence ID" value="CAF0817179.1"/>
    <property type="molecule type" value="Genomic_DNA"/>
</dbReference>
<keyword evidence="13" id="KW-1185">Reference proteome</keyword>
<dbReference type="OrthoDB" id="427456at2759"/>
<organism evidence="12 13">
    <name type="scientific">Brachionus calyciflorus</name>
    <dbReference type="NCBI Taxonomy" id="104777"/>
    <lineage>
        <taxon>Eukaryota</taxon>
        <taxon>Metazoa</taxon>
        <taxon>Spiralia</taxon>
        <taxon>Gnathifera</taxon>
        <taxon>Rotifera</taxon>
        <taxon>Eurotatoria</taxon>
        <taxon>Monogononta</taxon>
        <taxon>Pseudotrocha</taxon>
        <taxon>Ploima</taxon>
        <taxon>Brachionidae</taxon>
        <taxon>Brachionus</taxon>
    </lineage>
</organism>
<comment type="subcellular location">
    <subcellularLocation>
        <location evidence="1">Cell membrane</location>
        <topology evidence="1">Multi-pass membrane protein</topology>
    </subcellularLocation>
</comment>
<evidence type="ECO:0000256" key="2">
    <source>
        <dbReference type="ARBA" id="ARBA00022448"/>
    </source>
</evidence>
<evidence type="ECO:0000313" key="12">
    <source>
        <dbReference type="EMBL" id="CAF0817179.1"/>
    </source>
</evidence>
<evidence type="ECO:0000256" key="10">
    <source>
        <dbReference type="SAM" id="Coils"/>
    </source>
</evidence>
<evidence type="ECO:0000256" key="5">
    <source>
        <dbReference type="ARBA" id="ARBA00022882"/>
    </source>
</evidence>
<feature type="transmembrane region" description="Helical" evidence="11">
    <location>
        <begin position="158"/>
        <end position="178"/>
    </location>
</feature>
<name>A0A813TVZ5_9BILA</name>
<accession>A0A813TVZ5</accession>
<evidence type="ECO:0000256" key="3">
    <source>
        <dbReference type="ARBA" id="ARBA00022475"/>
    </source>
</evidence>
<feature type="transmembrane region" description="Helical" evidence="11">
    <location>
        <begin position="117"/>
        <end position="138"/>
    </location>
</feature>
<dbReference type="PANTHER" id="PTHR46480">
    <property type="entry name" value="F20B24.22"/>
    <property type="match status" value="1"/>
</dbReference>
<evidence type="ECO:0000256" key="7">
    <source>
        <dbReference type="ARBA" id="ARBA00023065"/>
    </source>
</evidence>
<keyword evidence="3" id="KW-1003">Cell membrane</keyword>
<keyword evidence="10" id="KW-0175">Coiled coil</keyword>
<keyword evidence="7" id="KW-0406">Ion transport</keyword>
<reference evidence="12" key="1">
    <citation type="submission" date="2021-02" db="EMBL/GenBank/DDBJ databases">
        <authorList>
            <person name="Nowell W R."/>
        </authorList>
    </citation>
    <scope>NUCLEOTIDE SEQUENCE</scope>
    <source>
        <strain evidence="12">Ploen Becks lab</strain>
    </source>
</reference>
<dbReference type="GO" id="GO:0030171">
    <property type="term" value="F:voltage-gated proton channel activity"/>
    <property type="evidence" value="ECO:0007669"/>
    <property type="project" value="InterPro"/>
</dbReference>
<evidence type="ECO:0000256" key="8">
    <source>
        <dbReference type="ARBA" id="ARBA00023136"/>
    </source>
</evidence>
<keyword evidence="8 11" id="KW-0472">Membrane</keyword>
<keyword evidence="2" id="KW-0813">Transport</keyword>
<evidence type="ECO:0000256" key="6">
    <source>
        <dbReference type="ARBA" id="ARBA00022989"/>
    </source>
</evidence>
<keyword evidence="4 11" id="KW-0812">Transmembrane</keyword>
<evidence type="ECO:0000256" key="4">
    <source>
        <dbReference type="ARBA" id="ARBA00022692"/>
    </source>
</evidence>
<dbReference type="AlphaFoldDB" id="A0A813TVZ5"/>
<dbReference type="GO" id="GO:0005886">
    <property type="term" value="C:plasma membrane"/>
    <property type="evidence" value="ECO:0007669"/>
    <property type="project" value="UniProtKB-SubCell"/>
</dbReference>
<protein>
    <recommendedName>
        <fullName evidence="14">Hydrogen voltage-gated channel 1</fullName>
    </recommendedName>
</protein>
<evidence type="ECO:0000256" key="11">
    <source>
        <dbReference type="SAM" id="Phobius"/>
    </source>
</evidence>
<evidence type="ECO:0008006" key="14">
    <source>
        <dbReference type="Google" id="ProtNLM"/>
    </source>
</evidence>
<dbReference type="Proteomes" id="UP000663879">
    <property type="component" value="Unassembled WGS sequence"/>
</dbReference>
<feature type="coiled-coil region" evidence="10">
    <location>
        <begin position="247"/>
        <end position="309"/>
    </location>
</feature>
<dbReference type="PANTHER" id="PTHR46480:SF1">
    <property type="entry name" value="VOLTAGE-GATED HYDROGEN CHANNEL 1"/>
    <property type="match status" value="1"/>
</dbReference>
<keyword evidence="9" id="KW-0407">Ion channel</keyword>
<evidence type="ECO:0000313" key="13">
    <source>
        <dbReference type="Proteomes" id="UP000663879"/>
    </source>
</evidence>
<evidence type="ECO:0000256" key="1">
    <source>
        <dbReference type="ARBA" id="ARBA00004651"/>
    </source>
</evidence>
<keyword evidence="6 11" id="KW-1133">Transmembrane helix</keyword>
<dbReference type="GO" id="GO:0034702">
    <property type="term" value="C:monoatomic ion channel complex"/>
    <property type="evidence" value="ECO:0007669"/>
    <property type="project" value="UniProtKB-KW"/>
</dbReference>
<evidence type="ECO:0000256" key="9">
    <source>
        <dbReference type="ARBA" id="ARBA00023303"/>
    </source>
</evidence>
<keyword evidence="5" id="KW-0851">Voltage-gated channel</keyword>
<dbReference type="InterPro" id="IPR027359">
    <property type="entry name" value="Volt_channel_dom_sf"/>
</dbReference>
<comment type="caution">
    <text evidence="12">The sequence shown here is derived from an EMBL/GenBank/DDBJ whole genome shotgun (WGS) entry which is preliminary data.</text>
</comment>